<dbReference type="EC" id="3.5.4.33" evidence="8"/>
<evidence type="ECO:0000256" key="2">
    <source>
        <dbReference type="ARBA" id="ARBA00011738"/>
    </source>
</evidence>
<keyword evidence="3 8" id="KW-0819">tRNA processing</keyword>
<name>A0A368C038_9GAMM</name>
<evidence type="ECO:0000256" key="3">
    <source>
        <dbReference type="ARBA" id="ARBA00022694"/>
    </source>
</evidence>
<dbReference type="GO" id="GO:0008270">
    <property type="term" value="F:zinc ion binding"/>
    <property type="evidence" value="ECO:0007669"/>
    <property type="project" value="UniProtKB-UniRule"/>
</dbReference>
<dbReference type="Pfam" id="PF14437">
    <property type="entry name" value="MafB19-deam"/>
    <property type="match status" value="1"/>
</dbReference>
<evidence type="ECO:0000256" key="1">
    <source>
        <dbReference type="ARBA" id="ARBA00010669"/>
    </source>
</evidence>
<comment type="catalytic activity">
    <reaction evidence="7 8">
        <text>adenosine(34) in tRNA + H2O + H(+) = inosine(34) in tRNA + NH4(+)</text>
        <dbReference type="Rhea" id="RHEA:43168"/>
        <dbReference type="Rhea" id="RHEA-COMP:10373"/>
        <dbReference type="Rhea" id="RHEA-COMP:10374"/>
        <dbReference type="ChEBI" id="CHEBI:15377"/>
        <dbReference type="ChEBI" id="CHEBI:15378"/>
        <dbReference type="ChEBI" id="CHEBI:28938"/>
        <dbReference type="ChEBI" id="CHEBI:74411"/>
        <dbReference type="ChEBI" id="CHEBI:82852"/>
        <dbReference type="EC" id="3.5.4.33"/>
    </reaction>
</comment>
<evidence type="ECO:0000256" key="6">
    <source>
        <dbReference type="ARBA" id="ARBA00022833"/>
    </source>
</evidence>
<organism evidence="10 11">
    <name type="scientific">SAR86 cluster bacterium</name>
    <dbReference type="NCBI Taxonomy" id="2030880"/>
    <lineage>
        <taxon>Bacteria</taxon>
        <taxon>Pseudomonadati</taxon>
        <taxon>Pseudomonadota</taxon>
        <taxon>Gammaproteobacteria</taxon>
        <taxon>SAR86 cluster</taxon>
    </lineage>
</organism>
<dbReference type="PROSITE" id="PS51747">
    <property type="entry name" value="CYT_DCMP_DEAMINASES_2"/>
    <property type="match status" value="1"/>
</dbReference>
<evidence type="ECO:0000256" key="7">
    <source>
        <dbReference type="ARBA" id="ARBA00048045"/>
    </source>
</evidence>
<dbReference type="InterPro" id="IPR016193">
    <property type="entry name" value="Cytidine_deaminase-like"/>
</dbReference>
<evidence type="ECO:0000259" key="9">
    <source>
        <dbReference type="PROSITE" id="PS51747"/>
    </source>
</evidence>
<comment type="subunit">
    <text evidence="2 8">Homodimer.</text>
</comment>
<feature type="binding site" evidence="8">
    <location>
        <position position="46"/>
    </location>
    <ligand>
        <name>Zn(2+)</name>
        <dbReference type="ChEBI" id="CHEBI:29105"/>
        <note>catalytic</note>
    </ligand>
</feature>
<comment type="function">
    <text evidence="8">Catalyzes the deamination of adenosine to inosine at the wobble position 34 of tRNA(Arg2).</text>
</comment>
<evidence type="ECO:0000256" key="4">
    <source>
        <dbReference type="ARBA" id="ARBA00022723"/>
    </source>
</evidence>
<dbReference type="InterPro" id="IPR028883">
    <property type="entry name" value="tRNA_aden_deaminase"/>
</dbReference>
<dbReference type="AlphaFoldDB" id="A0A368C038"/>
<dbReference type="HAMAP" id="MF_00972">
    <property type="entry name" value="tRNA_aden_deaminase"/>
    <property type="match status" value="1"/>
</dbReference>
<proteinExistence type="inferred from homology"/>
<protein>
    <recommendedName>
        <fullName evidence="8">tRNA-specific adenosine deaminase</fullName>
        <ecNumber evidence="8">3.5.4.33</ecNumber>
    </recommendedName>
</protein>
<feature type="binding site" evidence="8">
    <location>
        <position position="76"/>
    </location>
    <ligand>
        <name>Zn(2+)</name>
        <dbReference type="ChEBI" id="CHEBI:29105"/>
        <note>catalytic</note>
    </ligand>
</feature>
<reference evidence="10 11" key="1">
    <citation type="journal article" date="2018" name="Microbiome">
        <title>Fine metagenomic profile of the Mediterranean stratified and mixed water columns revealed by assembly and recruitment.</title>
        <authorList>
            <person name="Haro-Moreno J.M."/>
            <person name="Lopez-Perez M."/>
            <person name="De La Torre J.R."/>
            <person name="Picazo A."/>
            <person name="Camacho A."/>
            <person name="Rodriguez-Valera F."/>
        </authorList>
    </citation>
    <scope>NUCLEOTIDE SEQUENCE [LARGE SCALE GENOMIC DNA]</scope>
    <source>
        <strain evidence="10">MED-G82</strain>
    </source>
</reference>
<evidence type="ECO:0000256" key="5">
    <source>
        <dbReference type="ARBA" id="ARBA00022801"/>
    </source>
</evidence>
<dbReference type="PANTHER" id="PTHR11079:SF202">
    <property type="entry name" value="TRNA-SPECIFIC ADENOSINE DEAMINASE"/>
    <property type="match status" value="1"/>
</dbReference>
<comment type="cofactor">
    <cofactor evidence="8">
        <name>Zn(2+)</name>
        <dbReference type="ChEBI" id="CHEBI:29105"/>
    </cofactor>
    <text evidence="8">Binds 1 zinc ion per subunit.</text>
</comment>
<comment type="similarity">
    <text evidence="1">Belongs to the cytidine and deoxycytidylate deaminase family. ADAT2 subfamily.</text>
</comment>
<feature type="active site" description="Proton donor" evidence="8">
    <location>
        <position position="48"/>
    </location>
</feature>
<dbReference type="GO" id="GO:0002100">
    <property type="term" value="P:tRNA wobble adenosine to inosine editing"/>
    <property type="evidence" value="ECO:0007669"/>
    <property type="project" value="UniProtKB-UniRule"/>
</dbReference>
<dbReference type="Gene3D" id="3.40.140.10">
    <property type="entry name" value="Cytidine Deaminase, domain 2"/>
    <property type="match status" value="1"/>
</dbReference>
<dbReference type="PROSITE" id="PS00903">
    <property type="entry name" value="CYT_DCMP_DEAMINASES_1"/>
    <property type="match status" value="1"/>
</dbReference>
<dbReference type="InterPro" id="IPR016192">
    <property type="entry name" value="APOBEC/CMP_deaminase_Zn-bd"/>
</dbReference>
<keyword evidence="4 8" id="KW-0479">Metal-binding</keyword>
<dbReference type="InterPro" id="IPR058535">
    <property type="entry name" value="MafB19-deam"/>
</dbReference>
<dbReference type="GO" id="GO:0052717">
    <property type="term" value="F:tRNA-specific adenosine-34 deaminase activity"/>
    <property type="evidence" value="ECO:0007669"/>
    <property type="project" value="UniProtKB-UniRule"/>
</dbReference>
<evidence type="ECO:0000313" key="10">
    <source>
        <dbReference type="EMBL" id="RCL42841.1"/>
    </source>
</evidence>
<keyword evidence="6 8" id="KW-0862">Zinc</keyword>
<gene>
    <name evidence="8" type="primary">tadA</name>
    <name evidence="10" type="ORF">DBW96_00090</name>
</gene>
<feature type="binding site" evidence="8">
    <location>
        <position position="79"/>
    </location>
    <ligand>
        <name>Zn(2+)</name>
        <dbReference type="ChEBI" id="CHEBI:29105"/>
        <note>catalytic</note>
    </ligand>
</feature>
<evidence type="ECO:0000256" key="8">
    <source>
        <dbReference type="HAMAP-Rule" id="MF_00972"/>
    </source>
</evidence>
<dbReference type="Proteomes" id="UP000253307">
    <property type="component" value="Unassembled WGS sequence"/>
</dbReference>
<accession>A0A368C038</accession>
<dbReference type="SUPFAM" id="SSF53927">
    <property type="entry name" value="Cytidine deaminase-like"/>
    <property type="match status" value="1"/>
</dbReference>
<dbReference type="PANTHER" id="PTHR11079">
    <property type="entry name" value="CYTOSINE DEAMINASE FAMILY MEMBER"/>
    <property type="match status" value="1"/>
</dbReference>
<dbReference type="InterPro" id="IPR002125">
    <property type="entry name" value="CMP_dCMP_dom"/>
</dbReference>
<keyword evidence="5 8" id="KW-0378">Hydrolase</keyword>
<dbReference type="EMBL" id="QOPE01000001">
    <property type="protein sequence ID" value="RCL42841.1"/>
    <property type="molecule type" value="Genomic_DNA"/>
</dbReference>
<dbReference type="CDD" id="cd01285">
    <property type="entry name" value="nucleoside_deaminase"/>
    <property type="match status" value="1"/>
</dbReference>
<comment type="caution">
    <text evidence="10">The sequence shown here is derived from an EMBL/GenBank/DDBJ whole genome shotgun (WGS) entry which is preliminary data.</text>
</comment>
<evidence type="ECO:0000313" key="11">
    <source>
        <dbReference type="Proteomes" id="UP000253307"/>
    </source>
</evidence>
<sequence length="142" mass="15694">MIAALREAQNAALNNEVPVGSIITLDDEIIAVGSNKCISKNSPIRHAEIEAIEYACSILSNYRLPNTSMYVTLEPCHMCCMAIVNARIDNLFFGAKEPKTGAVVSVDNFFKSNFLNHKVSFSGGYIEKESELLLKNFFASKR</sequence>
<feature type="domain" description="CMP/dCMP-type deaminase" evidence="9">
    <location>
        <begin position="1"/>
        <end position="106"/>
    </location>
</feature>